<proteinExistence type="predicted"/>
<name>C3PIC9_CORA7</name>
<dbReference type="EMBL" id="CP001601">
    <property type="protein sequence ID" value="ACP33583.1"/>
    <property type="molecule type" value="Genomic_DNA"/>
</dbReference>
<gene>
    <name evidence="1" type="ordered locus">cauri_1990</name>
</gene>
<dbReference type="Proteomes" id="UP000002077">
    <property type="component" value="Chromosome"/>
</dbReference>
<dbReference type="HOGENOM" id="CLU_2914628_0_0_11"/>
<keyword evidence="2" id="KW-1185">Reference proteome</keyword>
<accession>C3PIC9</accession>
<protein>
    <submittedName>
        <fullName evidence="1">Uncharacterized protein</fullName>
    </submittedName>
</protein>
<reference evidence="1 2" key="1">
    <citation type="journal article" date="2010" name="BMC Genomics">
        <title>Complete genome sequence and lifestyle of black-pigmented Corynebacterium aurimucosum ATCC 700975 (formerly C. nigricans CN-1) isolated from a vaginal swab of a woman with spontaneous abortion.</title>
        <authorList>
            <person name="Trost E."/>
            <person name="Gotker S."/>
            <person name="Schneider J."/>
            <person name="Schneiker-Bekel S."/>
            <person name="Szczepanowski R."/>
            <person name="Tilker A."/>
            <person name="Viehoever P."/>
            <person name="Arnold W."/>
            <person name="Bekel T."/>
            <person name="Blom J."/>
            <person name="Gartemann K.H."/>
            <person name="Linke B."/>
            <person name="Goesmann A."/>
            <person name="Puhler A."/>
            <person name="Shukla S.K."/>
            <person name="Tauch A."/>
        </authorList>
    </citation>
    <scope>NUCLEOTIDE SEQUENCE [LARGE SCALE GENOMIC DNA]</scope>
    <source>
        <strain evidence="2">ATCC 700975 / DSM 44827 / CIP 107346 / CN-1</strain>
    </source>
</reference>
<dbReference type="GeneID" id="31924632"/>
<organism evidence="1 2">
    <name type="scientific">Corynebacterium aurimucosum (strain ATCC 700975 / DSM 44827 / CIP 107346 / CN-1)</name>
    <name type="common">Corynebacterium nigricans</name>
    <dbReference type="NCBI Taxonomy" id="548476"/>
    <lineage>
        <taxon>Bacteria</taxon>
        <taxon>Bacillati</taxon>
        <taxon>Actinomycetota</taxon>
        <taxon>Actinomycetes</taxon>
        <taxon>Mycobacteriales</taxon>
        <taxon>Corynebacteriaceae</taxon>
        <taxon>Corynebacterium</taxon>
    </lineage>
</organism>
<sequence>MNIIVTYVQTGVVTVWEEERWDALTATIGEAGELNIIDKNGDTTRTYAPGVWKTIDYRDAP</sequence>
<evidence type="ECO:0000313" key="1">
    <source>
        <dbReference type="EMBL" id="ACP33583.1"/>
    </source>
</evidence>
<evidence type="ECO:0000313" key="2">
    <source>
        <dbReference type="Proteomes" id="UP000002077"/>
    </source>
</evidence>
<dbReference type="KEGG" id="car:cauri_1990"/>
<dbReference type="STRING" id="548476.cauri_1990"/>
<dbReference type="AlphaFoldDB" id="C3PIC9"/>
<dbReference type="RefSeq" id="WP_010190965.1">
    <property type="nucleotide sequence ID" value="NC_012590.1"/>
</dbReference>